<sequence>MNAWVPALILTGLLGAAQAQEPQRAESQPVAPRPGAATQSLPRLERFDIALVDAPAAQVFLQLAQGSPYQLLVAPDVSGRISLNLRQTTVLEALDAIKELYGYDYRLAGDKVYVYTNAVQTRIFRINYLPGRRQGESDTRVSTSALAVSGGNGSSGGSGSGSGSSSSGGGSTQLRSFESAQVKTTSDANFWSEVRESLGLLVGSGGGRSLVLNPSAGVIVVRAPGPELVQVEQYLQAIQVSIERQVMLEAKILEVSLSDDAKTGINWGAFGQLLGGSRGGQLSIGVGQPGAVISPTGPITDGSTVSLPGANLNLNSLGRGFYGLAFQATNFAALLNFLETQGDVHVLSSPRIATLNNQKALLKVGSDELYVTGITNNNSTNNNTNTTTQAPTLQLTPFFSGIVLDVTPQIDPNGQVMLHVHPSISLVTEREKILDLGTLGNFRLPLAASTINETDSIVRVGDGQIVAIGGLMTQELRGDRTGLPVLSNLPVVGNLFGQKSKINRKRELVILIKPTVIPADGRWPAELSAPALPVPPEPQRKPE</sequence>
<dbReference type="Proteomes" id="UP000613266">
    <property type="component" value="Unassembled WGS sequence"/>
</dbReference>
<evidence type="ECO:0000256" key="3">
    <source>
        <dbReference type="ARBA" id="ARBA00023237"/>
    </source>
</evidence>
<protein>
    <submittedName>
        <fullName evidence="6">Pilus (MSHA type) biogenesis protein MshL</fullName>
    </submittedName>
</protein>
<comment type="caution">
    <text evidence="6">The sequence shown here is derived from an EMBL/GenBank/DDBJ whole genome shotgun (WGS) entry which is preliminary data.</text>
</comment>
<feature type="region of interest" description="Disordered" evidence="4">
    <location>
        <begin position="146"/>
        <end position="178"/>
    </location>
</feature>
<dbReference type="SMART" id="SM00965">
    <property type="entry name" value="STN"/>
    <property type="match status" value="1"/>
</dbReference>
<evidence type="ECO:0000256" key="1">
    <source>
        <dbReference type="ARBA" id="ARBA00022448"/>
    </source>
</evidence>
<dbReference type="InterPro" id="IPR013358">
    <property type="entry name" value="Pilus_biogenesis_MshL"/>
</dbReference>
<gene>
    <name evidence="6" type="primary">mshL</name>
    <name evidence="6" type="ORF">I7X39_22175</name>
</gene>
<dbReference type="InterPro" id="IPR004846">
    <property type="entry name" value="T2SS/T3SS_dom"/>
</dbReference>
<dbReference type="GO" id="GO:0015627">
    <property type="term" value="C:type II protein secretion system complex"/>
    <property type="evidence" value="ECO:0007669"/>
    <property type="project" value="TreeGrafter"/>
</dbReference>
<dbReference type="PRINTS" id="PR00811">
    <property type="entry name" value="BCTERIALGSPD"/>
</dbReference>
<name>A0A931J7E5_9BURK</name>
<accession>A0A931J7E5</accession>
<keyword evidence="1" id="KW-0813">Transport</keyword>
<dbReference type="EMBL" id="JAEDAK010000026">
    <property type="protein sequence ID" value="MBH9579611.1"/>
    <property type="molecule type" value="Genomic_DNA"/>
</dbReference>
<dbReference type="GO" id="GO:0019867">
    <property type="term" value="C:outer membrane"/>
    <property type="evidence" value="ECO:0007669"/>
    <property type="project" value="InterPro"/>
</dbReference>
<evidence type="ECO:0000313" key="7">
    <source>
        <dbReference type="Proteomes" id="UP000613266"/>
    </source>
</evidence>
<dbReference type="AlphaFoldDB" id="A0A931J7E5"/>
<feature type="domain" description="Secretin/TonB short N-terminal" evidence="5">
    <location>
        <begin position="69"/>
        <end position="117"/>
    </location>
</feature>
<keyword evidence="7" id="KW-1185">Reference proteome</keyword>
<dbReference type="InterPro" id="IPR011662">
    <property type="entry name" value="Secretin/TonB_short_N"/>
</dbReference>
<evidence type="ECO:0000256" key="2">
    <source>
        <dbReference type="ARBA" id="ARBA00023136"/>
    </source>
</evidence>
<feature type="compositionally biased region" description="Gly residues" evidence="4">
    <location>
        <begin position="150"/>
        <end position="171"/>
    </location>
</feature>
<reference evidence="6" key="1">
    <citation type="submission" date="2020-12" db="EMBL/GenBank/DDBJ databases">
        <title>The genome sequence of Inhella sp. 1Y17.</title>
        <authorList>
            <person name="Liu Y."/>
        </authorList>
    </citation>
    <scope>NUCLEOTIDE SEQUENCE</scope>
    <source>
        <strain evidence="6">1Y17</strain>
    </source>
</reference>
<evidence type="ECO:0000313" key="6">
    <source>
        <dbReference type="EMBL" id="MBH9579611.1"/>
    </source>
</evidence>
<dbReference type="PANTHER" id="PTHR30332:SF17">
    <property type="entry name" value="TYPE IV PILIATION SYSTEM PROTEIN DR_0774-RELATED"/>
    <property type="match status" value="1"/>
</dbReference>
<dbReference type="GO" id="GO:0009306">
    <property type="term" value="P:protein secretion"/>
    <property type="evidence" value="ECO:0007669"/>
    <property type="project" value="InterPro"/>
</dbReference>
<organism evidence="6 7">
    <name type="scientific">Inhella proteolytica</name>
    <dbReference type="NCBI Taxonomy" id="2795029"/>
    <lineage>
        <taxon>Bacteria</taxon>
        <taxon>Pseudomonadati</taxon>
        <taxon>Pseudomonadota</taxon>
        <taxon>Betaproteobacteria</taxon>
        <taxon>Burkholderiales</taxon>
        <taxon>Sphaerotilaceae</taxon>
        <taxon>Inhella</taxon>
    </lineage>
</organism>
<dbReference type="Gene3D" id="3.30.1370.130">
    <property type="match status" value="1"/>
</dbReference>
<keyword evidence="2" id="KW-0472">Membrane</keyword>
<dbReference type="InterPro" id="IPR011514">
    <property type="entry name" value="Secretin_N_2"/>
</dbReference>
<evidence type="ECO:0000256" key="4">
    <source>
        <dbReference type="SAM" id="MobiDB-lite"/>
    </source>
</evidence>
<dbReference type="Pfam" id="PF00263">
    <property type="entry name" value="Secretin"/>
    <property type="match status" value="1"/>
</dbReference>
<evidence type="ECO:0000259" key="5">
    <source>
        <dbReference type="SMART" id="SM00965"/>
    </source>
</evidence>
<dbReference type="NCBIfam" id="TIGR02519">
    <property type="entry name" value="pilus_MshL"/>
    <property type="match status" value="1"/>
</dbReference>
<dbReference type="PANTHER" id="PTHR30332">
    <property type="entry name" value="PROBABLE GENERAL SECRETION PATHWAY PROTEIN D"/>
    <property type="match status" value="1"/>
</dbReference>
<keyword evidence="3" id="KW-0998">Cell outer membrane</keyword>
<dbReference type="GO" id="GO:0009297">
    <property type="term" value="P:pilus assembly"/>
    <property type="evidence" value="ECO:0007669"/>
    <property type="project" value="InterPro"/>
</dbReference>
<dbReference type="InterPro" id="IPR001775">
    <property type="entry name" value="GspD/PilQ"/>
</dbReference>
<proteinExistence type="predicted"/>
<dbReference type="Pfam" id="PF07655">
    <property type="entry name" value="Secretin_N_2"/>
    <property type="match status" value="1"/>
</dbReference>
<dbReference type="InterPro" id="IPR050810">
    <property type="entry name" value="Bact_Secretion_Sys_Channel"/>
</dbReference>
<dbReference type="RefSeq" id="WP_198113558.1">
    <property type="nucleotide sequence ID" value="NZ_JAEDAK010000026.1"/>
</dbReference>